<dbReference type="KEGG" id="rak:A1C_02805"/>
<evidence type="ECO:0000313" key="1">
    <source>
        <dbReference type="EMBL" id="ABV74856.1"/>
    </source>
</evidence>
<protein>
    <submittedName>
        <fullName evidence="1">Uncharacterized protein</fullName>
    </submittedName>
</protein>
<keyword evidence="2" id="KW-1185">Reference proteome</keyword>
<dbReference type="HOGENOM" id="CLU_2737465_0_0_5"/>
<name>A8GN81_RICAH</name>
<gene>
    <name evidence="1" type="ordered locus">A1C_02805</name>
</gene>
<accession>A8GN81</accession>
<dbReference type="EMBL" id="CP000847">
    <property type="protein sequence ID" value="ABV74856.1"/>
    <property type="molecule type" value="Genomic_DNA"/>
</dbReference>
<dbReference type="Proteomes" id="UP000006830">
    <property type="component" value="Chromosome"/>
</dbReference>
<reference evidence="1" key="1">
    <citation type="submission" date="2007-09" db="EMBL/GenBank/DDBJ databases">
        <title>Complete Genome Sequence of Rickettsia akari.</title>
        <authorList>
            <person name="Madan A."/>
            <person name="Fahey J."/>
            <person name="Helton E."/>
            <person name="Ketteman M."/>
            <person name="Madan A."/>
            <person name="Rodrigues S."/>
            <person name="Sanchez A."/>
            <person name="Whiting M."/>
            <person name="Dasch G."/>
            <person name="Eremeeva M."/>
        </authorList>
    </citation>
    <scope>NUCLEOTIDE SEQUENCE</scope>
    <source>
        <strain evidence="1">Hartford</strain>
    </source>
</reference>
<organism evidence="1 2">
    <name type="scientific">Rickettsia akari (strain Hartford)</name>
    <dbReference type="NCBI Taxonomy" id="293614"/>
    <lineage>
        <taxon>Bacteria</taxon>
        <taxon>Pseudomonadati</taxon>
        <taxon>Pseudomonadota</taxon>
        <taxon>Alphaproteobacteria</taxon>
        <taxon>Rickettsiales</taxon>
        <taxon>Rickettsiaceae</taxon>
        <taxon>Rickettsieae</taxon>
        <taxon>Rickettsia</taxon>
        <taxon>spotted fever group</taxon>
    </lineage>
</organism>
<sequence length="60" mass="7076">MVLTSQKDERMNDILDKLQKISTNCSKISNSDDKFHKKIKESFVEINTTLKNIIEYKDQK</sequence>
<proteinExistence type="predicted"/>
<dbReference type="RefSeq" id="WP_012149489.1">
    <property type="nucleotide sequence ID" value="NC_009881.1"/>
</dbReference>
<dbReference type="AlphaFoldDB" id="A8GN81"/>
<evidence type="ECO:0000313" key="2">
    <source>
        <dbReference type="Proteomes" id="UP000006830"/>
    </source>
</evidence>